<evidence type="ECO:0008006" key="4">
    <source>
        <dbReference type="Google" id="ProtNLM"/>
    </source>
</evidence>
<dbReference type="EMBL" id="KZ989937">
    <property type="protein sequence ID" value="RKP24985.1"/>
    <property type="molecule type" value="Genomic_DNA"/>
</dbReference>
<feature type="non-terminal residue" evidence="2">
    <location>
        <position position="275"/>
    </location>
</feature>
<evidence type="ECO:0000313" key="2">
    <source>
        <dbReference type="EMBL" id="RKP24985.1"/>
    </source>
</evidence>
<feature type="transmembrane region" description="Helical" evidence="1">
    <location>
        <begin position="238"/>
        <end position="257"/>
    </location>
</feature>
<evidence type="ECO:0000256" key="1">
    <source>
        <dbReference type="SAM" id="Phobius"/>
    </source>
</evidence>
<keyword evidence="3" id="KW-1185">Reference proteome</keyword>
<keyword evidence="1" id="KW-1133">Transmembrane helix</keyword>
<sequence>MSTASGTAALLLDTKPAPDHVRFIICAVSAAVYGVGILALLIAFYNHKYPLLKAKHLPLLTISHIGAIMWNVGFLHASNFLVLPASIDYCALWDVWIQWVLGVMLLSGVLILRLYSLYRVFVQRKSATTKELGVVSAYYYAPIIACAVVFTALPRFGASYNPVARKCKVDPVYHGTAFGFVLIALMGLGWLTYKLRGIRRSFNEFKELRIGFFLVLLVFSVNALLVMTRLSQSLLSRYILAALNVLAGNLYFWLTLGRPLYGCLFRRQYYLNKFL</sequence>
<gene>
    <name evidence="2" type="ORF">SYNPS1DRAFT_16323</name>
</gene>
<evidence type="ECO:0000313" key="3">
    <source>
        <dbReference type="Proteomes" id="UP000278143"/>
    </source>
</evidence>
<accession>A0A4P9YYI3</accession>
<feature type="transmembrane region" description="Helical" evidence="1">
    <location>
        <begin position="57"/>
        <end position="76"/>
    </location>
</feature>
<proteinExistence type="predicted"/>
<keyword evidence="1" id="KW-0472">Membrane</keyword>
<feature type="transmembrane region" description="Helical" evidence="1">
    <location>
        <begin position="208"/>
        <end position="226"/>
    </location>
</feature>
<dbReference type="AlphaFoldDB" id="A0A4P9YYI3"/>
<feature type="transmembrane region" description="Helical" evidence="1">
    <location>
        <begin position="137"/>
        <end position="157"/>
    </location>
</feature>
<feature type="transmembrane region" description="Helical" evidence="1">
    <location>
        <begin position="20"/>
        <end position="45"/>
    </location>
</feature>
<protein>
    <recommendedName>
        <fullName evidence="4">G-protein coupled receptors family 2 profile 2 domain-containing protein</fullName>
    </recommendedName>
</protein>
<name>A0A4P9YYI3_9FUNG</name>
<dbReference type="Proteomes" id="UP000278143">
    <property type="component" value="Unassembled WGS sequence"/>
</dbReference>
<dbReference type="OrthoDB" id="2121906at2759"/>
<keyword evidence="1" id="KW-0812">Transmembrane</keyword>
<organism evidence="2 3">
    <name type="scientific">Syncephalis pseudoplumigaleata</name>
    <dbReference type="NCBI Taxonomy" id="1712513"/>
    <lineage>
        <taxon>Eukaryota</taxon>
        <taxon>Fungi</taxon>
        <taxon>Fungi incertae sedis</taxon>
        <taxon>Zoopagomycota</taxon>
        <taxon>Zoopagomycotina</taxon>
        <taxon>Zoopagomycetes</taxon>
        <taxon>Zoopagales</taxon>
        <taxon>Piptocephalidaceae</taxon>
        <taxon>Syncephalis</taxon>
    </lineage>
</organism>
<feature type="transmembrane region" description="Helical" evidence="1">
    <location>
        <begin position="96"/>
        <end position="116"/>
    </location>
</feature>
<feature type="transmembrane region" description="Helical" evidence="1">
    <location>
        <begin position="177"/>
        <end position="196"/>
    </location>
</feature>
<reference evidence="3" key="1">
    <citation type="journal article" date="2018" name="Nat. Microbiol.">
        <title>Leveraging single-cell genomics to expand the fungal tree of life.</title>
        <authorList>
            <person name="Ahrendt S.R."/>
            <person name="Quandt C.A."/>
            <person name="Ciobanu D."/>
            <person name="Clum A."/>
            <person name="Salamov A."/>
            <person name="Andreopoulos B."/>
            <person name="Cheng J.F."/>
            <person name="Woyke T."/>
            <person name="Pelin A."/>
            <person name="Henrissat B."/>
            <person name="Reynolds N.K."/>
            <person name="Benny G.L."/>
            <person name="Smith M.E."/>
            <person name="James T.Y."/>
            <person name="Grigoriev I.V."/>
        </authorList>
    </citation>
    <scope>NUCLEOTIDE SEQUENCE [LARGE SCALE GENOMIC DNA]</scope>
    <source>
        <strain evidence="3">Benny S71-1</strain>
    </source>
</reference>